<dbReference type="RefSeq" id="WP_095327071.1">
    <property type="nucleotide sequence ID" value="NZ_NPBS01000014.1"/>
</dbReference>
<dbReference type="Proteomes" id="UP000216207">
    <property type="component" value="Unassembled WGS sequence"/>
</dbReference>
<dbReference type="EMBL" id="NPBS01000014">
    <property type="protein sequence ID" value="PAF27412.1"/>
    <property type="molecule type" value="Genomic_DNA"/>
</dbReference>
<organism evidence="1 4">
    <name type="scientific">Shouchella clausii</name>
    <name type="common">Alkalihalobacillus clausii</name>
    <dbReference type="NCBI Taxonomy" id="79880"/>
    <lineage>
        <taxon>Bacteria</taxon>
        <taxon>Bacillati</taxon>
        <taxon>Bacillota</taxon>
        <taxon>Bacilli</taxon>
        <taxon>Bacillales</taxon>
        <taxon>Bacillaceae</taxon>
        <taxon>Shouchella</taxon>
    </lineage>
</organism>
<name>A0A268NX77_SHOCL</name>
<gene>
    <name evidence="2" type="ORF">CHH61_03580</name>
    <name evidence="1" type="ORF">CHH72_17080</name>
</gene>
<dbReference type="AlphaFoldDB" id="A0A268NX77"/>
<evidence type="ECO:0000313" key="1">
    <source>
        <dbReference type="EMBL" id="PAE87680.1"/>
    </source>
</evidence>
<comment type="caution">
    <text evidence="1">The sequence shown here is derived from an EMBL/GenBank/DDBJ whole genome shotgun (WGS) entry which is preliminary data.</text>
</comment>
<proteinExistence type="predicted"/>
<sequence length="77" mass="9035">MKVSFIFKNGVYVEESPRDGTPVHVLSYLNNLVYKVEINETVHVEDKNEQGKFTEVNLHNVKSIVFEFEEQDRFSKD</sequence>
<evidence type="ECO:0000313" key="3">
    <source>
        <dbReference type="Proteomes" id="UP000216133"/>
    </source>
</evidence>
<evidence type="ECO:0000313" key="2">
    <source>
        <dbReference type="EMBL" id="PAF27412.1"/>
    </source>
</evidence>
<accession>A0A268NX77</accession>
<dbReference type="Proteomes" id="UP000216133">
    <property type="component" value="Unassembled WGS sequence"/>
</dbReference>
<evidence type="ECO:0000313" key="4">
    <source>
        <dbReference type="Proteomes" id="UP000216207"/>
    </source>
</evidence>
<protein>
    <submittedName>
        <fullName evidence="1">Uncharacterized protein</fullName>
    </submittedName>
</protein>
<dbReference type="EMBL" id="NPCC01000031">
    <property type="protein sequence ID" value="PAE87680.1"/>
    <property type="molecule type" value="Genomic_DNA"/>
</dbReference>
<reference evidence="3 4" key="1">
    <citation type="submission" date="2017-07" db="EMBL/GenBank/DDBJ databases">
        <title>Isolation and whole genome analysis of endospore-forming bacteria from heroin.</title>
        <authorList>
            <person name="Kalinowski J."/>
            <person name="Ahrens B."/>
            <person name="Al-Dilaimi A."/>
            <person name="Winkler A."/>
            <person name="Wibberg D."/>
            <person name="Schleenbecker U."/>
            <person name="Ruckert C."/>
            <person name="Wolfel R."/>
            <person name="Grass G."/>
        </authorList>
    </citation>
    <scope>NUCLEOTIDE SEQUENCE [LARGE SCALE GENOMIC DNA]</scope>
    <source>
        <strain evidence="2 3">7523-2</strain>
        <strain evidence="1 4">7539</strain>
    </source>
</reference>